<reference evidence="3" key="1">
    <citation type="journal article" date="2019" name="Int. J. Syst. Evol. Microbiol.">
        <title>The Global Catalogue of Microorganisms (GCM) 10K type strain sequencing project: providing services to taxonomists for standard genome sequencing and annotation.</title>
        <authorList>
            <consortium name="The Broad Institute Genomics Platform"/>
            <consortium name="The Broad Institute Genome Sequencing Center for Infectious Disease"/>
            <person name="Wu L."/>
            <person name="Ma J."/>
        </authorList>
    </citation>
    <scope>NUCLEOTIDE SEQUENCE [LARGE SCALE GENOMIC DNA]</scope>
    <source>
        <strain evidence="3">JCM 17304</strain>
    </source>
</reference>
<dbReference type="RefSeq" id="WP_344932518.1">
    <property type="nucleotide sequence ID" value="NZ_BAABDM010000001.1"/>
</dbReference>
<protein>
    <submittedName>
        <fullName evidence="2">GPW/gp25 family protein</fullName>
    </submittedName>
</protein>
<sequence>MKGLNANTGKHLEGAAHLQQSLADIISTPLGSRVMRRDYGSLVPMLIDQPLNPATKLRLYAATAHAIAKWEPRLTMQRAIVSTSEAGKYQLEINGVDELGKFVSTGVKI</sequence>
<dbReference type="SUPFAM" id="SSF160719">
    <property type="entry name" value="gpW/gp25-like"/>
    <property type="match status" value="1"/>
</dbReference>
<dbReference type="Gene3D" id="3.10.450.40">
    <property type="match status" value="1"/>
</dbReference>
<gene>
    <name evidence="2" type="ORF">GCM10022414_07700</name>
</gene>
<dbReference type="EMBL" id="BAABDM010000001">
    <property type="protein sequence ID" value="GAA4087401.1"/>
    <property type="molecule type" value="Genomic_DNA"/>
</dbReference>
<feature type="domain" description="IraD/Gp25-like" evidence="1">
    <location>
        <begin position="14"/>
        <end position="94"/>
    </location>
</feature>
<evidence type="ECO:0000259" key="1">
    <source>
        <dbReference type="Pfam" id="PF04965"/>
    </source>
</evidence>
<dbReference type="InterPro" id="IPR007048">
    <property type="entry name" value="IraD/Gp25-like"/>
</dbReference>
<proteinExistence type="predicted"/>
<organism evidence="2 3">
    <name type="scientific">Zhongshania borealis</name>
    <dbReference type="NCBI Taxonomy" id="889488"/>
    <lineage>
        <taxon>Bacteria</taxon>
        <taxon>Pseudomonadati</taxon>
        <taxon>Pseudomonadota</taxon>
        <taxon>Gammaproteobacteria</taxon>
        <taxon>Cellvibrionales</taxon>
        <taxon>Spongiibacteraceae</taxon>
        <taxon>Zhongshania</taxon>
    </lineage>
</organism>
<name>A0ABP7WES3_9GAMM</name>
<evidence type="ECO:0000313" key="2">
    <source>
        <dbReference type="EMBL" id="GAA4087401.1"/>
    </source>
</evidence>
<comment type="caution">
    <text evidence="2">The sequence shown here is derived from an EMBL/GenBank/DDBJ whole genome shotgun (WGS) entry which is preliminary data.</text>
</comment>
<evidence type="ECO:0000313" key="3">
    <source>
        <dbReference type="Proteomes" id="UP001500392"/>
    </source>
</evidence>
<keyword evidence="3" id="KW-1185">Reference proteome</keyword>
<accession>A0ABP7WES3</accession>
<dbReference type="Proteomes" id="UP001500392">
    <property type="component" value="Unassembled WGS sequence"/>
</dbReference>
<dbReference type="Pfam" id="PF04965">
    <property type="entry name" value="GPW_gp25"/>
    <property type="match status" value="1"/>
</dbReference>